<dbReference type="Proteomes" id="UP000241346">
    <property type="component" value="Unassembled WGS sequence"/>
</dbReference>
<name>A0A2T3N6R5_9GAMM</name>
<dbReference type="RefSeq" id="WP_107300488.1">
    <property type="nucleotide sequence ID" value="NZ_PYMB01000020.1"/>
</dbReference>
<proteinExistence type="predicted"/>
<reference evidence="1 2" key="1">
    <citation type="submission" date="2018-03" db="EMBL/GenBank/DDBJ databases">
        <title>Whole genome sequencing of Histamine producing bacteria.</title>
        <authorList>
            <person name="Butler K."/>
        </authorList>
    </citation>
    <scope>NUCLEOTIDE SEQUENCE [LARGE SCALE GENOMIC DNA]</scope>
    <source>
        <strain evidence="1 2">DSM 19138</strain>
    </source>
</reference>
<dbReference type="AlphaFoldDB" id="A0A2T3N6R5"/>
<accession>A0A2T3N6R5</accession>
<sequence length="70" mass="7525">MAHLSMPALIAMFSAACTTTDSFSVMSVNEPECIQKTVKMPCDRQPIDAYLDEATGEAVLVGERNDDSNG</sequence>
<evidence type="ECO:0000313" key="1">
    <source>
        <dbReference type="EMBL" id="PSW08514.1"/>
    </source>
</evidence>
<comment type="caution">
    <text evidence="1">The sequence shown here is derived from an EMBL/GenBank/DDBJ whole genome shotgun (WGS) entry which is preliminary data.</text>
</comment>
<protein>
    <submittedName>
        <fullName evidence="1">Uncharacterized protein</fullName>
    </submittedName>
</protein>
<organism evidence="1 2">
    <name type="scientific">Photobacterium rosenbergii</name>
    <dbReference type="NCBI Taxonomy" id="294936"/>
    <lineage>
        <taxon>Bacteria</taxon>
        <taxon>Pseudomonadati</taxon>
        <taxon>Pseudomonadota</taxon>
        <taxon>Gammaproteobacteria</taxon>
        <taxon>Vibrionales</taxon>
        <taxon>Vibrionaceae</taxon>
        <taxon>Photobacterium</taxon>
    </lineage>
</organism>
<dbReference type="OrthoDB" id="5906449at2"/>
<gene>
    <name evidence="1" type="ORF">C9J01_23085</name>
</gene>
<dbReference type="EMBL" id="PYMB01000020">
    <property type="protein sequence ID" value="PSW08514.1"/>
    <property type="molecule type" value="Genomic_DNA"/>
</dbReference>
<evidence type="ECO:0000313" key="2">
    <source>
        <dbReference type="Proteomes" id="UP000241346"/>
    </source>
</evidence>